<dbReference type="InterPro" id="IPR037388">
    <property type="entry name" value="Blinkin"/>
</dbReference>
<name>A0AAE1AG37_9GAST</name>
<feature type="compositionally biased region" description="Low complexity" evidence="2">
    <location>
        <begin position="579"/>
        <end position="589"/>
    </location>
</feature>
<dbReference type="PANTHER" id="PTHR16520:SF3">
    <property type="entry name" value="KINETOCHORE SCAFFOLD 1"/>
    <property type="match status" value="1"/>
</dbReference>
<gene>
    <name evidence="4" type="ORF">RRG08_055961</name>
</gene>
<organism evidence="4 5">
    <name type="scientific">Elysia crispata</name>
    <name type="common">lettuce slug</name>
    <dbReference type="NCBI Taxonomy" id="231223"/>
    <lineage>
        <taxon>Eukaryota</taxon>
        <taxon>Metazoa</taxon>
        <taxon>Spiralia</taxon>
        <taxon>Lophotrochozoa</taxon>
        <taxon>Mollusca</taxon>
        <taxon>Gastropoda</taxon>
        <taxon>Heterobranchia</taxon>
        <taxon>Euthyneura</taxon>
        <taxon>Panpulmonata</taxon>
        <taxon>Sacoglossa</taxon>
        <taxon>Placobranchoidea</taxon>
        <taxon>Plakobranchidae</taxon>
        <taxon>Elysia</taxon>
    </lineage>
</organism>
<evidence type="ECO:0000313" key="4">
    <source>
        <dbReference type="EMBL" id="KAK3787238.1"/>
    </source>
</evidence>
<sequence>MSGEQNCFPKRERTPKRRSSILKRQDTCMITEEGDEGCRTPRRVSFAKNTLIKEFFAIPWSNHDDSSLHSSKNSHSSLSSSEDAHNFTLSDSCLKNGLQEQNSTSVKTGQPVFLLGSETENHYREASSTKQNKTIHFQDMDGSVGDMNLTSNITELSVSVCSIEDADLGLSKVLPYSLKEQHESKGPKQQTISEQHFVSSTSHILHEHVTMQMTHNVNSTSLEGTSNNVIYTRQLSEEFTEDMELTADLMESSRAALIDIPVNASIVPRHSAVKLSVGSVPAMKPFVAAPAEDQENKPILILHHAHSTNHNTSLSPPLVMKTSEMELTMNIDRASSSVAFTDSSTLRTNSGISYYSANQDVNKGDIISDSVEKKLFQESLEHDNDNFVSGNKRTRLTDQLTSQLLSPVVEMSGLNCSSWSGSQVSSSFNRTSAVSSSNKHRSTNSLQSFQQDKASTKTIYFGSVSTEDIESDAGDIEITNNITCDIQERPLLCGSLKQSVFADQCTETNIPEQEKKNVPDVGPSTKTVYFDSSSALKTSGILENAGDMELTKSCDDSYVNTESAQYESLLQGHLSEPKSSQSSSNSQPQTNTVYFDTGASIKSGDMEFTESVPILNEDIDDPEIKFNFSKNSVPIQEEFLPSTSEESVGNFNLNVNSYKKTIVIDKGNKSNQNWSGSTNVTLCKSFEPAEKQSSGAASESSLHHKQNSSVRFDQIDYEMSSTDKIFKKDSSIKKIDSVKSNLIKDMGSLLTLSRRSSILLNKNVFNARRNLDGLLLNSQDKSRRKSSTPSSDSMQDGQDEVDGMISTSACDNKINSSGIISVFNGTNTPVSSSLKERNSASAQSIFSEKKQPHSISGLKENISIVSSSRDKNFPTSANKNKDSFTLSQTLAGKSHLLGAGLDKNGIFSPGLVPEYAMSSPGKESLDEADLTDEHDMLDFTEDLNVHNLLGKCAVDEEAPEDFLQDLECVMSKAGPLTPKSQEDCFTLQDFFCSIGFDNITLLAEEEIVPPKDVGINSIKEKLLVKIAEVPKIETLQVFVNEMDCCIEKLKEENADKLDQIRRYQNKVRSLWATGKESTKMIALEMCKACRILSRSKWWQREADHLIEFSTQREATFESFKSDIEYFKKETDQCSELINEIDECLHELSVIQEIKKDLEQREEKLSGKNREIYHIKEESEKIDIRTQSAKDRGKEFVHSMETIGLTQEQIKEKLWWLESLTEWTLLEQSNERMMFGFLFNTLVLQVHLNRDSREGKSITDITLTGRLSGASKPWAKLSHQLAASNIDCNVLKSKYNSWDQLSKLLLDVSTIAFNSRQLTTELRRVHFIHRISICGLTLEVYILESKKRLKVLLQTQFKSPHNYPNSKLIWTVTTLFGNVEPEAIREITSQVPPGHQYLTRILSAVEASLSQSKRSNLGNKYEDSIG</sequence>
<comment type="caution">
    <text evidence="4">The sequence shown here is derived from an EMBL/GenBank/DDBJ whole genome shotgun (WGS) entry which is preliminary data.</text>
</comment>
<proteinExistence type="predicted"/>
<feature type="region of interest" description="Disordered" evidence="2">
    <location>
        <begin position="1"/>
        <end position="22"/>
    </location>
</feature>
<feature type="coiled-coil region" evidence="1">
    <location>
        <begin position="1140"/>
        <end position="1170"/>
    </location>
</feature>
<dbReference type="Proteomes" id="UP001283361">
    <property type="component" value="Unassembled WGS sequence"/>
</dbReference>
<feature type="region of interest" description="Disordered" evidence="2">
    <location>
        <begin position="572"/>
        <end position="592"/>
    </location>
</feature>
<accession>A0AAE1AG37</accession>
<keyword evidence="1" id="KW-0175">Coiled coil</keyword>
<evidence type="ECO:0000259" key="3">
    <source>
        <dbReference type="Pfam" id="PF18210"/>
    </source>
</evidence>
<keyword evidence="5" id="KW-1185">Reference proteome</keyword>
<dbReference type="PANTHER" id="PTHR16520">
    <property type="entry name" value="KINETOCHORE SCAFFOLD 1"/>
    <property type="match status" value="1"/>
</dbReference>
<feature type="region of interest" description="Disordered" evidence="2">
    <location>
        <begin position="776"/>
        <end position="803"/>
    </location>
</feature>
<dbReference type="GO" id="GO:0034501">
    <property type="term" value="P:protein localization to kinetochore"/>
    <property type="evidence" value="ECO:0007669"/>
    <property type="project" value="InterPro"/>
</dbReference>
<reference evidence="4" key="1">
    <citation type="journal article" date="2023" name="G3 (Bethesda)">
        <title>A reference genome for the long-term kleptoplast-retaining sea slug Elysia crispata morphotype clarki.</title>
        <authorList>
            <person name="Eastman K.E."/>
            <person name="Pendleton A.L."/>
            <person name="Shaikh M.A."/>
            <person name="Suttiyut T."/>
            <person name="Ogas R."/>
            <person name="Tomko P."/>
            <person name="Gavelis G."/>
            <person name="Widhalm J.R."/>
            <person name="Wisecaver J.H."/>
        </authorList>
    </citation>
    <scope>NUCLEOTIDE SEQUENCE</scope>
    <source>
        <strain evidence="4">ECLA1</strain>
    </source>
</reference>
<dbReference type="Pfam" id="PF18210">
    <property type="entry name" value="Knl1_RWD_C"/>
    <property type="match status" value="1"/>
</dbReference>
<dbReference type="GO" id="GO:0008608">
    <property type="term" value="P:attachment of spindle microtubules to kinetochore"/>
    <property type="evidence" value="ECO:0007669"/>
    <property type="project" value="InterPro"/>
</dbReference>
<dbReference type="GO" id="GO:0005634">
    <property type="term" value="C:nucleus"/>
    <property type="evidence" value="ECO:0007669"/>
    <property type="project" value="TreeGrafter"/>
</dbReference>
<evidence type="ECO:0000313" key="5">
    <source>
        <dbReference type="Proteomes" id="UP001283361"/>
    </source>
</evidence>
<dbReference type="EMBL" id="JAWDGP010001872">
    <property type="protein sequence ID" value="KAK3787238.1"/>
    <property type="molecule type" value="Genomic_DNA"/>
</dbReference>
<evidence type="ECO:0000256" key="1">
    <source>
        <dbReference type="SAM" id="Coils"/>
    </source>
</evidence>
<feature type="domain" description="Knl1 C-terminal RWD" evidence="3">
    <location>
        <begin position="1155"/>
        <end position="1317"/>
    </location>
</feature>
<dbReference type="InterPro" id="IPR040850">
    <property type="entry name" value="Knl1_RWD_C"/>
</dbReference>
<evidence type="ECO:0000256" key="2">
    <source>
        <dbReference type="SAM" id="MobiDB-lite"/>
    </source>
</evidence>
<protein>
    <recommendedName>
        <fullName evidence="3">Knl1 C-terminal RWD domain-containing protein</fullName>
    </recommendedName>
</protein>